<evidence type="ECO:0008006" key="4">
    <source>
        <dbReference type="Google" id="ProtNLM"/>
    </source>
</evidence>
<evidence type="ECO:0000313" key="2">
    <source>
        <dbReference type="EMBL" id="KAK9991798.1"/>
    </source>
</evidence>
<dbReference type="AlphaFoldDB" id="A0AAW2C268"/>
<keyword evidence="1" id="KW-0732">Signal</keyword>
<evidence type="ECO:0000256" key="1">
    <source>
        <dbReference type="SAM" id="SignalP"/>
    </source>
</evidence>
<dbReference type="Proteomes" id="UP001459277">
    <property type="component" value="Unassembled WGS sequence"/>
</dbReference>
<name>A0AAW2C268_9ROSI</name>
<feature type="signal peptide" evidence="1">
    <location>
        <begin position="1"/>
        <end position="24"/>
    </location>
</feature>
<proteinExistence type="predicted"/>
<comment type="caution">
    <text evidence="2">The sequence shown here is derived from an EMBL/GenBank/DDBJ whole genome shotgun (WGS) entry which is preliminary data.</text>
</comment>
<feature type="chain" id="PRO_5043901282" description="Secreted protein" evidence="1">
    <location>
        <begin position="25"/>
        <end position="110"/>
    </location>
</feature>
<gene>
    <name evidence="2" type="ORF">SO802_026783</name>
</gene>
<sequence>MVGGAGLRWWCLAVLSCSDVGGSARSMWLALGGCRYVCQIVLDGKYLLSSYQIHEEESVVASTEALVEDTPEGNRECGGHHCGRHEEEEKWVPVTKLGRLVHSDKIRSLE</sequence>
<accession>A0AAW2C268</accession>
<dbReference type="EMBL" id="JAZDWU010000009">
    <property type="protein sequence ID" value="KAK9991798.1"/>
    <property type="molecule type" value="Genomic_DNA"/>
</dbReference>
<organism evidence="2 3">
    <name type="scientific">Lithocarpus litseifolius</name>
    <dbReference type="NCBI Taxonomy" id="425828"/>
    <lineage>
        <taxon>Eukaryota</taxon>
        <taxon>Viridiplantae</taxon>
        <taxon>Streptophyta</taxon>
        <taxon>Embryophyta</taxon>
        <taxon>Tracheophyta</taxon>
        <taxon>Spermatophyta</taxon>
        <taxon>Magnoliopsida</taxon>
        <taxon>eudicotyledons</taxon>
        <taxon>Gunneridae</taxon>
        <taxon>Pentapetalae</taxon>
        <taxon>rosids</taxon>
        <taxon>fabids</taxon>
        <taxon>Fagales</taxon>
        <taxon>Fagaceae</taxon>
        <taxon>Lithocarpus</taxon>
    </lineage>
</organism>
<evidence type="ECO:0000313" key="3">
    <source>
        <dbReference type="Proteomes" id="UP001459277"/>
    </source>
</evidence>
<keyword evidence="3" id="KW-1185">Reference proteome</keyword>
<protein>
    <recommendedName>
        <fullName evidence="4">Secreted protein</fullName>
    </recommendedName>
</protein>
<reference evidence="2 3" key="1">
    <citation type="submission" date="2024-01" db="EMBL/GenBank/DDBJ databases">
        <title>A telomere-to-telomere, gap-free genome of sweet tea (Lithocarpus litseifolius).</title>
        <authorList>
            <person name="Zhou J."/>
        </authorList>
    </citation>
    <scope>NUCLEOTIDE SEQUENCE [LARGE SCALE GENOMIC DNA]</scope>
    <source>
        <strain evidence="2">Zhou-2022a</strain>
        <tissue evidence="2">Leaf</tissue>
    </source>
</reference>